<evidence type="ECO:0000259" key="2">
    <source>
        <dbReference type="Pfam" id="PF07498"/>
    </source>
</evidence>
<feature type="region of interest" description="Disordered" evidence="1">
    <location>
        <begin position="74"/>
        <end position="93"/>
    </location>
</feature>
<accession>A0A9Q0J0F6</accession>
<feature type="compositionally biased region" description="Basic and acidic residues" evidence="1">
    <location>
        <begin position="135"/>
        <end position="150"/>
    </location>
</feature>
<gene>
    <name evidence="3" type="ORF">Tsubulata_019224</name>
</gene>
<dbReference type="AlphaFoldDB" id="A0A9Q0J0F6"/>
<keyword evidence="4" id="KW-1185">Reference proteome</keyword>
<organism evidence="3 4">
    <name type="scientific">Turnera subulata</name>
    <dbReference type="NCBI Taxonomy" id="218843"/>
    <lineage>
        <taxon>Eukaryota</taxon>
        <taxon>Viridiplantae</taxon>
        <taxon>Streptophyta</taxon>
        <taxon>Embryophyta</taxon>
        <taxon>Tracheophyta</taxon>
        <taxon>Spermatophyta</taxon>
        <taxon>Magnoliopsida</taxon>
        <taxon>eudicotyledons</taxon>
        <taxon>Gunneridae</taxon>
        <taxon>Pentapetalae</taxon>
        <taxon>rosids</taxon>
        <taxon>fabids</taxon>
        <taxon>Malpighiales</taxon>
        <taxon>Passifloraceae</taxon>
        <taxon>Turnera</taxon>
    </lineage>
</organism>
<proteinExistence type="predicted"/>
<dbReference type="GO" id="GO:0006353">
    <property type="term" value="P:DNA-templated transcription termination"/>
    <property type="evidence" value="ECO:0007669"/>
    <property type="project" value="InterPro"/>
</dbReference>
<feature type="compositionally biased region" description="Low complexity" evidence="1">
    <location>
        <begin position="207"/>
        <end position="217"/>
    </location>
</feature>
<dbReference type="PANTHER" id="PTHR34449">
    <property type="entry name" value="RHO TERMINATION FACTOR"/>
    <property type="match status" value="1"/>
</dbReference>
<feature type="domain" description="Rho termination factor-like N-terminal" evidence="2">
    <location>
        <begin position="227"/>
        <end position="254"/>
    </location>
</feature>
<evidence type="ECO:0000313" key="4">
    <source>
        <dbReference type="Proteomes" id="UP001141552"/>
    </source>
</evidence>
<dbReference type="InterPro" id="IPR011112">
    <property type="entry name" value="Rho-like_N"/>
</dbReference>
<sequence>MVAAAVSYNQTFFSFPSCFNFRKQLKLGYSLKDGCLAFALENDELQLCLPSTRPNRSYGDRPVQKGFAFVRAKQKDEEGNLNDTDGKQPKSSEQKEIIALFRRIRSSISKEQRAKKRISPAKSVNRLLEEVLDKSTEQRKDAATKRDKDNVLAQKKGVPKKEKIQNEMPQSVIGSKFIQPPTNFVSRSPIPAPSDPGGKPSELKGEATSAAPAAAASRNELELPRIEEMKLAELRGLAKSRGIKGYSKLKKGELQELLRS</sequence>
<dbReference type="PANTHER" id="PTHR34449:SF2">
    <property type="entry name" value="RHO TERMINATION FACTOR"/>
    <property type="match status" value="1"/>
</dbReference>
<comment type="caution">
    <text evidence="3">The sequence shown here is derived from an EMBL/GenBank/DDBJ whole genome shotgun (WGS) entry which is preliminary data.</text>
</comment>
<reference evidence="3" key="1">
    <citation type="submission" date="2022-02" db="EMBL/GenBank/DDBJ databases">
        <authorList>
            <person name="Henning P.M."/>
            <person name="McCubbin A.G."/>
            <person name="Shore J.S."/>
        </authorList>
    </citation>
    <scope>NUCLEOTIDE SEQUENCE</scope>
    <source>
        <strain evidence="3">F60SS</strain>
        <tissue evidence="3">Leaves</tissue>
    </source>
</reference>
<evidence type="ECO:0000256" key="1">
    <source>
        <dbReference type="SAM" id="MobiDB-lite"/>
    </source>
</evidence>
<name>A0A9Q0J0F6_9ROSI</name>
<evidence type="ECO:0000313" key="3">
    <source>
        <dbReference type="EMBL" id="KAJ4823170.1"/>
    </source>
</evidence>
<dbReference type="OrthoDB" id="1931152at2759"/>
<protein>
    <recommendedName>
        <fullName evidence="2">Rho termination factor-like N-terminal domain-containing protein</fullName>
    </recommendedName>
</protein>
<dbReference type="Gene3D" id="1.10.720.10">
    <property type="match status" value="1"/>
</dbReference>
<dbReference type="EMBL" id="JAKUCV010007507">
    <property type="protein sequence ID" value="KAJ4823170.1"/>
    <property type="molecule type" value="Genomic_DNA"/>
</dbReference>
<dbReference type="Proteomes" id="UP001141552">
    <property type="component" value="Unassembled WGS sequence"/>
</dbReference>
<reference evidence="3" key="2">
    <citation type="journal article" date="2023" name="Plants (Basel)">
        <title>Annotation of the Turnera subulata (Passifloraceae) Draft Genome Reveals the S-Locus Evolved after the Divergence of Turneroideae from Passifloroideae in a Stepwise Manner.</title>
        <authorList>
            <person name="Henning P.M."/>
            <person name="Roalson E.H."/>
            <person name="Mir W."/>
            <person name="McCubbin A.G."/>
            <person name="Shore J.S."/>
        </authorList>
    </citation>
    <scope>NUCLEOTIDE SEQUENCE</scope>
    <source>
        <strain evidence="3">F60SS</strain>
    </source>
</reference>
<dbReference type="Pfam" id="PF07498">
    <property type="entry name" value="Rho_N"/>
    <property type="match status" value="1"/>
</dbReference>
<feature type="region of interest" description="Disordered" evidence="1">
    <location>
        <begin position="135"/>
        <end position="220"/>
    </location>
</feature>